<proteinExistence type="predicted"/>
<dbReference type="AlphaFoldDB" id="A0A165NG29"/>
<dbReference type="EMBL" id="LRFC01000023">
    <property type="protein sequence ID" value="KZE65913.1"/>
    <property type="molecule type" value="Genomic_DNA"/>
</dbReference>
<reference evidence="2" key="1">
    <citation type="submission" date="2016-01" db="EMBL/GenBank/DDBJ databases">
        <title>Draft genome of Chromobacterium sp. F49.</title>
        <authorList>
            <person name="Hong K.W."/>
        </authorList>
    </citation>
    <scope>NUCLEOTIDE SEQUENCE [LARGE SCALE GENOMIC DNA]</scope>
    <source>
        <strain evidence="2">P7IIIA</strain>
    </source>
</reference>
<dbReference type="OrthoDB" id="9809023at2"/>
<dbReference type="SUPFAM" id="SSF103007">
    <property type="entry name" value="Hypothetical protein TT1725"/>
    <property type="match status" value="1"/>
</dbReference>
<name>A0A165NG29_9BACL</name>
<evidence type="ECO:0000313" key="2">
    <source>
        <dbReference type="Proteomes" id="UP000076567"/>
    </source>
</evidence>
<evidence type="ECO:0000313" key="1">
    <source>
        <dbReference type="EMBL" id="KZE65913.1"/>
    </source>
</evidence>
<dbReference type="InterPro" id="IPR007546">
    <property type="entry name" value="DUF503"/>
</dbReference>
<keyword evidence="2" id="KW-1185">Reference proteome</keyword>
<gene>
    <name evidence="1" type="ORF">AWM68_05910</name>
</gene>
<evidence type="ECO:0008006" key="3">
    <source>
        <dbReference type="Google" id="ProtNLM"/>
    </source>
</evidence>
<dbReference type="InterPro" id="IPR036746">
    <property type="entry name" value="TT1725-like_sf"/>
</dbReference>
<protein>
    <recommendedName>
        <fullName evidence="3">DUF503 domain-containing protein</fullName>
    </recommendedName>
</protein>
<dbReference type="PANTHER" id="PTHR36441:SF1">
    <property type="entry name" value="DUF503 DOMAIN-CONTAINING PROTEIN"/>
    <property type="match status" value="1"/>
</dbReference>
<dbReference type="Proteomes" id="UP000076567">
    <property type="component" value="Unassembled WGS sequence"/>
</dbReference>
<dbReference type="PANTHER" id="PTHR36441">
    <property type="entry name" value="HYPOTHETICAL CYTOSOLIC PROTEIN"/>
    <property type="match status" value="1"/>
</dbReference>
<accession>A0A165NG29</accession>
<organism evidence="1 2">
    <name type="scientific">Fictibacillus phosphorivorans</name>
    <dbReference type="NCBI Taxonomy" id="1221500"/>
    <lineage>
        <taxon>Bacteria</taxon>
        <taxon>Bacillati</taxon>
        <taxon>Bacillota</taxon>
        <taxon>Bacilli</taxon>
        <taxon>Bacillales</taxon>
        <taxon>Fictibacillaceae</taxon>
        <taxon>Fictibacillus</taxon>
    </lineage>
</organism>
<dbReference type="Gene3D" id="3.30.70.1120">
    <property type="entry name" value="TT1725-like"/>
    <property type="match status" value="1"/>
</dbReference>
<comment type="caution">
    <text evidence="1">The sequence shown here is derived from an EMBL/GenBank/DDBJ whole genome shotgun (WGS) entry which is preliminary data.</text>
</comment>
<sequence length="92" mass="10570">MIALLTVEFFIYEAQSLKDKRSVVQKAVNRVRQRLNVAVSETDYQDLWQRAEISMVTVSSDKIIAEKELQRALAIITSIAELEVTDSNIEWL</sequence>
<dbReference type="RefSeq" id="WP_066240907.1">
    <property type="nucleotide sequence ID" value="NZ_LRFC01000023.1"/>
</dbReference>
<dbReference type="Pfam" id="PF04456">
    <property type="entry name" value="DUF503"/>
    <property type="match status" value="1"/>
</dbReference>